<dbReference type="GeneID" id="106669446"/>
<comment type="similarity">
    <text evidence="1">Belongs to the PhyH family.</text>
</comment>
<dbReference type="AlphaFoldDB" id="A0A8I6TIK6"/>
<organism evidence="5 6">
    <name type="scientific">Cimex lectularius</name>
    <name type="common">Bed bug</name>
    <name type="synonym">Acanthia lectularia</name>
    <dbReference type="NCBI Taxonomy" id="79782"/>
    <lineage>
        <taxon>Eukaryota</taxon>
        <taxon>Metazoa</taxon>
        <taxon>Ecdysozoa</taxon>
        <taxon>Arthropoda</taxon>
        <taxon>Hexapoda</taxon>
        <taxon>Insecta</taxon>
        <taxon>Pterygota</taxon>
        <taxon>Neoptera</taxon>
        <taxon>Paraneoptera</taxon>
        <taxon>Hemiptera</taxon>
        <taxon>Heteroptera</taxon>
        <taxon>Panheteroptera</taxon>
        <taxon>Cimicomorpha</taxon>
        <taxon>Cimicidae</taxon>
        <taxon>Cimex</taxon>
    </lineage>
</organism>
<dbReference type="KEGG" id="clec:106669446"/>
<sequence>MDRSGKNWEPELFRCTMVGAGNFTTKERMFYETNGYILRKKLIPLDILQRCRIRCSDLCKGETQKGWTRVTMDSTESTWLLIEDVLWDPAFSHLVLHPPLLNAVESITGPNIIATDSIMFPTIGHVSDIAAPFSREFDQIRIRPEHRIACTWTVVDNFNEEKRSLSIIPGTHKKIANPEEYGEPKISWCVGLPILAGLICQFDIIQEKHQRHH</sequence>
<dbReference type="OrthoDB" id="2328924at2759"/>
<evidence type="ECO:0000256" key="4">
    <source>
        <dbReference type="ARBA" id="ARBA00034924"/>
    </source>
</evidence>
<keyword evidence="6" id="KW-1185">Reference proteome</keyword>
<dbReference type="EC" id="1.14.11.18" evidence="2"/>
<evidence type="ECO:0000256" key="2">
    <source>
        <dbReference type="ARBA" id="ARBA00034809"/>
    </source>
</evidence>
<dbReference type="PANTHER" id="PTHR21308">
    <property type="entry name" value="PHYTANOYL-COA ALPHA-HYDROXYLASE"/>
    <property type="match status" value="1"/>
</dbReference>
<dbReference type="Pfam" id="PF05721">
    <property type="entry name" value="PhyH"/>
    <property type="match status" value="1"/>
</dbReference>
<dbReference type="Gene3D" id="2.60.120.620">
    <property type="entry name" value="q2cbj1_9rhob like domain"/>
    <property type="match status" value="1"/>
</dbReference>
<protein>
    <recommendedName>
        <fullName evidence="2">phytanoyl-CoA dioxygenase</fullName>
        <ecNumber evidence="2">1.14.11.18</ecNumber>
    </recommendedName>
    <alternativeName>
        <fullName evidence="3">Phytanic acid oxidase</fullName>
    </alternativeName>
    <alternativeName>
        <fullName evidence="4">Phytanoyl-CoA alpha-hydroxylase</fullName>
    </alternativeName>
</protein>
<dbReference type="Proteomes" id="UP000494040">
    <property type="component" value="Unassembled WGS sequence"/>
</dbReference>
<dbReference type="EnsemblMetazoa" id="XM_024225367.1">
    <property type="protein sequence ID" value="XP_024081135.1"/>
    <property type="gene ID" value="LOC106669446"/>
</dbReference>
<name>A0A8I6TIK6_CIMLE</name>
<dbReference type="GO" id="GO:0048244">
    <property type="term" value="F:phytanoyl-CoA dioxygenase activity"/>
    <property type="evidence" value="ECO:0007669"/>
    <property type="project" value="UniProtKB-EC"/>
</dbReference>
<evidence type="ECO:0000313" key="5">
    <source>
        <dbReference type="EnsemblMetazoa" id="XP_024081135.1"/>
    </source>
</evidence>
<dbReference type="InterPro" id="IPR008775">
    <property type="entry name" value="Phytyl_CoA_dOase-like"/>
</dbReference>
<dbReference type="RefSeq" id="XP_024081135.1">
    <property type="nucleotide sequence ID" value="XM_024225367.1"/>
</dbReference>
<dbReference type="GO" id="GO:0001561">
    <property type="term" value="P:fatty acid alpha-oxidation"/>
    <property type="evidence" value="ECO:0007669"/>
    <property type="project" value="InterPro"/>
</dbReference>
<evidence type="ECO:0000256" key="3">
    <source>
        <dbReference type="ARBA" id="ARBA00034921"/>
    </source>
</evidence>
<reference evidence="5" key="1">
    <citation type="submission" date="2022-01" db="UniProtKB">
        <authorList>
            <consortium name="EnsemblMetazoa"/>
        </authorList>
    </citation>
    <scope>IDENTIFICATION</scope>
</reference>
<evidence type="ECO:0000256" key="1">
    <source>
        <dbReference type="ARBA" id="ARBA00005830"/>
    </source>
</evidence>
<dbReference type="InterPro" id="IPR047128">
    <property type="entry name" value="PhyH"/>
</dbReference>
<proteinExistence type="inferred from homology"/>
<accession>A0A8I6TIK6</accession>
<dbReference type="SUPFAM" id="SSF51197">
    <property type="entry name" value="Clavaminate synthase-like"/>
    <property type="match status" value="1"/>
</dbReference>
<evidence type="ECO:0000313" key="6">
    <source>
        <dbReference type="Proteomes" id="UP000494040"/>
    </source>
</evidence>
<dbReference type="PANTHER" id="PTHR21308:SF1">
    <property type="entry name" value="PHYTANOYL-COA DIOXYGENASE, PEROXISOMAL"/>
    <property type="match status" value="1"/>
</dbReference>